<dbReference type="SUPFAM" id="SSF46785">
    <property type="entry name" value="Winged helix' DNA-binding domain"/>
    <property type="match status" value="1"/>
</dbReference>
<keyword evidence="3" id="KW-1185">Reference proteome</keyword>
<dbReference type="EMBL" id="LR778175">
    <property type="protein sequence ID" value="CAB1274381.1"/>
    <property type="molecule type" value="Genomic_DNA"/>
</dbReference>
<dbReference type="Proteomes" id="UP000516072">
    <property type="component" value="Chromosome"/>
</dbReference>
<dbReference type="PANTHER" id="PTHR33221:SF4">
    <property type="entry name" value="HTH-TYPE TRANSCRIPTIONAL REPRESSOR NSRR"/>
    <property type="match status" value="1"/>
</dbReference>
<dbReference type="AlphaFoldDB" id="A0A7G1Q815"/>
<accession>A0A7G1Q815</accession>
<proteinExistence type="predicted"/>
<dbReference type="KEGG" id="ntg:NSCAC_0140"/>
<dbReference type="GO" id="GO:0003700">
    <property type="term" value="F:DNA-binding transcription factor activity"/>
    <property type="evidence" value="ECO:0007669"/>
    <property type="project" value="TreeGrafter"/>
</dbReference>
<gene>
    <name evidence="2" type="primary">nsrR</name>
    <name evidence="2" type="ORF">NSCAC_0140</name>
</gene>
<dbReference type="InterPro" id="IPR036390">
    <property type="entry name" value="WH_DNA-bd_sf"/>
</dbReference>
<protein>
    <submittedName>
        <fullName evidence="2">DNA-binding transcriptional regulator</fullName>
    </submittedName>
</protein>
<keyword evidence="1 2" id="KW-0238">DNA-binding</keyword>
<evidence type="ECO:0000313" key="3">
    <source>
        <dbReference type="Proteomes" id="UP000516072"/>
    </source>
</evidence>
<dbReference type="PROSITE" id="PS51197">
    <property type="entry name" value="HTH_RRF2_2"/>
    <property type="match status" value="1"/>
</dbReference>
<dbReference type="InterPro" id="IPR000944">
    <property type="entry name" value="Tscrpt_reg_Rrf2"/>
</dbReference>
<dbReference type="Gene3D" id="1.10.10.10">
    <property type="entry name" value="Winged helix-like DNA-binding domain superfamily/Winged helix DNA-binding domain"/>
    <property type="match status" value="1"/>
</dbReference>
<dbReference type="Pfam" id="PF02082">
    <property type="entry name" value="Rrf2"/>
    <property type="match status" value="1"/>
</dbReference>
<evidence type="ECO:0000313" key="2">
    <source>
        <dbReference type="EMBL" id="CAB1274381.1"/>
    </source>
</evidence>
<reference evidence="2 3" key="1">
    <citation type="submission" date="2020-03" db="EMBL/GenBank/DDBJ databases">
        <authorList>
            <person name="Picone N."/>
        </authorList>
    </citation>
    <scope>NUCLEOTIDE SEQUENCE [LARGE SCALE GENOMIC DNA]</scope>
    <source>
        <strain evidence="2">NSCAC1</strain>
    </source>
</reference>
<name>A0A7G1Q815_9GAMM</name>
<sequence>MLIVVYQKRKTMQLTQYTDYSIRVLIYLCIHDKQLATINEIAKSYHISRNHLGKIVHHLALSGYISTARGKGGGMRLSRSPEKIILGEVIRRTEGEIHLAECFSDLHNTCPISAFCQLKGVLYEARNSFFSVLDSYTLADIVKNECNLRCALPASTV</sequence>
<evidence type="ECO:0000256" key="1">
    <source>
        <dbReference type="ARBA" id="ARBA00023125"/>
    </source>
</evidence>
<organism evidence="2 3">
    <name type="scientific">Candidatus Nitrosacidococcus tergens</name>
    <dbReference type="NCBI Taxonomy" id="553981"/>
    <lineage>
        <taxon>Bacteria</taxon>
        <taxon>Pseudomonadati</taxon>
        <taxon>Pseudomonadota</taxon>
        <taxon>Gammaproteobacteria</taxon>
        <taxon>Chromatiales</taxon>
        <taxon>Chromatiaceae</taxon>
        <taxon>Candidatus Nitrosacidococcus</taxon>
    </lineage>
</organism>
<dbReference type="GO" id="GO:0003677">
    <property type="term" value="F:DNA binding"/>
    <property type="evidence" value="ECO:0007669"/>
    <property type="project" value="UniProtKB-KW"/>
</dbReference>
<dbReference type="NCBIfam" id="TIGR00738">
    <property type="entry name" value="rrf2_super"/>
    <property type="match status" value="1"/>
</dbReference>
<dbReference type="InterPro" id="IPR036388">
    <property type="entry name" value="WH-like_DNA-bd_sf"/>
</dbReference>
<dbReference type="PANTHER" id="PTHR33221">
    <property type="entry name" value="WINGED HELIX-TURN-HELIX TRANSCRIPTIONAL REGULATOR, RRF2 FAMILY"/>
    <property type="match status" value="1"/>
</dbReference>
<dbReference type="GO" id="GO:0005829">
    <property type="term" value="C:cytosol"/>
    <property type="evidence" value="ECO:0007669"/>
    <property type="project" value="TreeGrafter"/>
</dbReference>